<dbReference type="PANTHER" id="PTHR12483:SF117">
    <property type="entry name" value="COPPER TRANSPORTER 3"/>
    <property type="match status" value="1"/>
</dbReference>
<keyword evidence="9" id="KW-1185">Reference proteome</keyword>
<comment type="subcellular location">
    <subcellularLocation>
        <location evidence="7">Membrane</location>
        <topology evidence="7">Multi-pass membrane protein</topology>
    </subcellularLocation>
</comment>
<keyword evidence="3 7" id="KW-0187">Copper transport</keyword>
<evidence type="ECO:0000313" key="9">
    <source>
        <dbReference type="Proteomes" id="UP001140206"/>
    </source>
</evidence>
<dbReference type="EMBL" id="JAMFTS010000001">
    <property type="protein sequence ID" value="KAJ4809334.1"/>
    <property type="molecule type" value="Genomic_DNA"/>
</dbReference>
<gene>
    <name evidence="8" type="ORF">LUZ62_021900</name>
</gene>
<reference evidence="8" key="1">
    <citation type="submission" date="2022-08" db="EMBL/GenBank/DDBJ databases">
        <authorList>
            <person name="Marques A."/>
        </authorList>
    </citation>
    <scope>NUCLEOTIDE SEQUENCE</scope>
    <source>
        <strain evidence="8">RhyPub2mFocal</strain>
        <tissue evidence="8">Leaves</tissue>
    </source>
</reference>
<keyword evidence="5 7" id="KW-0186">Copper</keyword>
<feature type="transmembrane region" description="Helical" evidence="7">
    <location>
        <begin position="98"/>
        <end position="131"/>
    </location>
</feature>
<accession>A0AAV8GY13</accession>
<keyword evidence="2 7" id="KW-0812">Transmembrane</keyword>
<dbReference type="AlphaFoldDB" id="A0AAV8GY13"/>
<keyword evidence="7" id="KW-0813">Transport</keyword>
<comment type="caution">
    <text evidence="8">The sequence shown here is derived from an EMBL/GenBank/DDBJ whole genome shotgun (WGS) entry which is preliminary data.</text>
</comment>
<proteinExistence type="inferred from homology"/>
<comment type="similarity">
    <text evidence="1 7">Belongs to the copper transporter (Ctr) (TC 1.A.56) family. SLC31A subfamily.</text>
</comment>
<dbReference type="Pfam" id="PF04145">
    <property type="entry name" value="Ctr"/>
    <property type="match status" value="1"/>
</dbReference>
<evidence type="ECO:0000256" key="3">
    <source>
        <dbReference type="ARBA" id="ARBA00022796"/>
    </source>
</evidence>
<dbReference type="Proteomes" id="UP001140206">
    <property type="component" value="Chromosome 1"/>
</dbReference>
<keyword evidence="7" id="KW-0406">Ion transport</keyword>
<evidence type="ECO:0000256" key="6">
    <source>
        <dbReference type="ARBA" id="ARBA00023136"/>
    </source>
</evidence>
<evidence type="ECO:0000256" key="2">
    <source>
        <dbReference type="ARBA" id="ARBA00022692"/>
    </source>
</evidence>
<evidence type="ECO:0000256" key="1">
    <source>
        <dbReference type="ARBA" id="ARBA00006921"/>
    </source>
</evidence>
<evidence type="ECO:0000256" key="5">
    <source>
        <dbReference type="ARBA" id="ARBA00023008"/>
    </source>
</evidence>
<evidence type="ECO:0000256" key="4">
    <source>
        <dbReference type="ARBA" id="ARBA00022989"/>
    </source>
</evidence>
<dbReference type="PANTHER" id="PTHR12483">
    <property type="entry name" value="SOLUTE CARRIER FAMILY 31 COPPER TRANSPORTERS"/>
    <property type="match status" value="1"/>
</dbReference>
<dbReference type="InterPro" id="IPR007274">
    <property type="entry name" value="Cop_transporter"/>
</dbReference>
<dbReference type="GO" id="GO:0005886">
    <property type="term" value="C:plasma membrane"/>
    <property type="evidence" value="ECO:0007669"/>
    <property type="project" value="TreeGrafter"/>
</dbReference>
<keyword evidence="6 7" id="KW-0472">Membrane</keyword>
<sequence length="143" mass="15745">MDMNMNMNMTMNGSLPAPAMKMSSSMKYMHMTLFWGKNSIILFKDFPGSNTGHYILALIIVFACAAGVEFLSQCHLIGPRWQRMAAGLARTVMHTVRVGLYYMLMLALMSFNVGVLLVSILGHAIVFLGFAKGWTSVVASPSD</sequence>
<organism evidence="8 9">
    <name type="scientific">Rhynchospora pubera</name>
    <dbReference type="NCBI Taxonomy" id="906938"/>
    <lineage>
        <taxon>Eukaryota</taxon>
        <taxon>Viridiplantae</taxon>
        <taxon>Streptophyta</taxon>
        <taxon>Embryophyta</taxon>
        <taxon>Tracheophyta</taxon>
        <taxon>Spermatophyta</taxon>
        <taxon>Magnoliopsida</taxon>
        <taxon>Liliopsida</taxon>
        <taxon>Poales</taxon>
        <taxon>Cyperaceae</taxon>
        <taxon>Cyperoideae</taxon>
        <taxon>Rhynchosporeae</taxon>
        <taxon>Rhynchospora</taxon>
    </lineage>
</organism>
<keyword evidence="4 7" id="KW-1133">Transmembrane helix</keyword>
<evidence type="ECO:0000313" key="8">
    <source>
        <dbReference type="EMBL" id="KAJ4809334.1"/>
    </source>
</evidence>
<name>A0AAV8GY13_9POAL</name>
<evidence type="ECO:0000256" key="7">
    <source>
        <dbReference type="RuleBase" id="RU367022"/>
    </source>
</evidence>
<dbReference type="GO" id="GO:0005375">
    <property type="term" value="F:copper ion transmembrane transporter activity"/>
    <property type="evidence" value="ECO:0007669"/>
    <property type="project" value="UniProtKB-UniRule"/>
</dbReference>
<protein>
    <recommendedName>
        <fullName evidence="7">Copper transport protein</fullName>
    </recommendedName>
</protein>